<keyword evidence="2 9" id="KW-0813">Transport</keyword>
<dbReference type="Gene3D" id="3.30.1360.200">
    <property type="match status" value="1"/>
</dbReference>
<evidence type="ECO:0000313" key="13">
    <source>
        <dbReference type="EMBL" id="HIU99520.1"/>
    </source>
</evidence>
<dbReference type="SUPFAM" id="SSF82866">
    <property type="entry name" value="Multidrug efflux transporter AcrB transmembrane domain"/>
    <property type="match status" value="1"/>
</dbReference>
<accession>A0A9D1NBJ1</accession>
<dbReference type="GO" id="GO:0005886">
    <property type="term" value="C:plasma membrane"/>
    <property type="evidence" value="ECO:0007669"/>
    <property type="project" value="UniProtKB-SubCell"/>
</dbReference>
<dbReference type="InterPro" id="IPR054384">
    <property type="entry name" value="SecDF_P1_head"/>
</dbReference>
<feature type="transmembrane region" description="Helical" evidence="9">
    <location>
        <begin position="314"/>
        <end position="333"/>
    </location>
</feature>
<evidence type="ECO:0000256" key="8">
    <source>
        <dbReference type="ARBA" id="ARBA00023136"/>
    </source>
</evidence>
<dbReference type="InterPro" id="IPR048634">
    <property type="entry name" value="SecD_SecF_C"/>
</dbReference>
<evidence type="ECO:0000256" key="5">
    <source>
        <dbReference type="ARBA" id="ARBA00022927"/>
    </source>
</evidence>
<dbReference type="Pfam" id="PF21760">
    <property type="entry name" value="SecD_1st"/>
    <property type="match status" value="1"/>
</dbReference>
<evidence type="ECO:0000256" key="9">
    <source>
        <dbReference type="HAMAP-Rule" id="MF_01463"/>
    </source>
</evidence>
<dbReference type="InterPro" id="IPR055344">
    <property type="entry name" value="SecD_SecF_C_bact"/>
</dbReference>
<comment type="function">
    <text evidence="9">Part of the Sec protein translocase complex. Interacts with the SecYEG preprotein conducting channel. SecDF uses the proton motive force (PMF) to complete protein translocation after the ATP-dependent function of SecA.</text>
</comment>
<dbReference type="GO" id="GO:0006605">
    <property type="term" value="P:protein targeting"/>
    <property type="evidence" value="ECO:0007669"/>
    <property type="project" value="UniProtKB-UniRule"/>
</dbReference>
<keyword evidence="4 9" id="KW-0812">Transmembrane</keyword>
<dbReference type="GO" id="GO:0043952">
    <property type="term" value="P:protein transport by the Sec complex"/>
    <property type="evidence" value="ECO:0007669"/>
    <property type="project" value="UniProtKB-UniRule"/>
</dbReference>
<protein>
    <recommendedName>
        <fullName evidence="9">Protein translocase subunit SecD</fullName>
    </recommendedName>
</protein>
<comment type="subunit">
    <text evidence="9">Forms a complex with SecF. Part of the essential Sec protein translocation apparatus which comprises SecA, SecYEG and auxiliary proteins SecDF. Other proteins may also be involved.</text>
</comment>
<keyword evidence="7 9" id="KW-0811">Translocation</keyword>
<feature type="transmembrane region" description="Helical" evidence="9">
    <location>
        <begin position="388"/>
        <end position="411"/>
    </location>
</feature>
<feature type="transmembrane region" description="Helical" evidence="9">
    <location>
        <begin position="287"/>
        <end position="308"/>
    </location>
</feature>
<keyword evidence="5 9" id="KW-0653">Protein transport</keyword>
<comment type="caution">
    <text evidence="13">The sequence shown here is derived from an EMBL/GenBank/DDBJ whole genome shotgun (WGS) entry which is preliminary data.</text>
</comment>
<evidence type="ECO:0000256" key="4">
    <source>
        <dbReference type="ARBA" id="ARBA00022692"/>
    </source>
</evidence>
<evidence type="ECO:0000256" key="1">
    <source>
        <dbReference type="ARBA" id="ARBA00004651"/>
    </source>
</evidence>
<keyword evidence="8 9" id="KW-0472">Membrane</keyword>
<feature type="transmembrane region" description="Helical" evidence="9">
    <location>
        <begin position="257"/>
        <end position="280"/>
    </location>
</feature>
<feature type="domain" description="Protein translocase subunit SecDF P1" evidence="11">
    <location>
        <begin position="99"/>
        <end position="142"/>
    </location>
</feature>
<dbReference type="GO" id="GO:0015450">
    <property type="term" value="F:protein-transporting ATPase activity"/>
    <property type="evidence" value="ECO:0007669"/>
    <property type="project" value="InterPro"/>
</dbReference>
<dbReference type="NCBIfam" id="TIGR00916">
    <property type="entry name" value="2A0604s01"/>
    <property type="match status" value="1"/>
</dbReference>
<dbReference type="GO" id="GO:0065002">
    <property type="term" value="P:intracellular protein transmembrane transport"/>
    <property type="evidence" value="ECO:0007669"/>
    <property type="project" value="UniProtKB-UniRule"/>
</dbReference>
<feature type="domain" description="SecDF P1 head subdomain" evidence="12">
    <location>
        <begin position="146"/>
        <end position="238"/>
    </location>
</feature>
<dbReference type="PANTHER" id="PTHR30081:SF1">
    <property type="entry name" value="PROTEIN TRANSLOCASE SUBUNIT SECD"/>
    <property type="match status" value="1"/>
</dbReference>
<name>A0A9D1NBJ1_9FIRM</name>
<dbReference type="Gene3D" id="1.20.1640.10">
    <property type="entry name" value="Multidrug efflux transporter AcrB transmembrane domain"/>
    <property type="match status" value="1"/>
</dbReference>
<dbReference type="InterPro" id="IPR048631">
    <property type="entry name" value="SecD_1st"/>
</dbReference>
<keyword evidence="3 9" id="KW-1003">Cell membrane</keyword>
<proteinExistence type="inferred from homology"/>
<feature type="transmembrane region" description="Helical" evidence="9">
    <location>
        <begin position="12"/>
        <end position="31"/>
    </location>
</feature>
<dbReference type="Pfam" id="PF02355">
    <property type="entry name" value="SecD_SecF_C"/>
    <property type="match status" value="1"/>
</dbReference>
<keyword evidence="6 9" id="KW-1133">Transmembrane helix</keyword>
<dbReference type="InterPro" id="IPR005791">
    <property type="entry name" value="SecD"/>
</dbReference>
<feature type="domain" description="Protein export membrane protein SecD/SecF C-terminal" evidence="10">
    <location>
        <begin position="240"/>
        <end position="412"/>
    </location>
</feature>
<dbReference type="Proteomes" id="UP000886891">
    <property type="component" value="Unassembled WGS sequence"/>
</dbReference>
<dbReference type="Pfam" id="PF22599">
    <property type="entry name" value="SecDF_P1_head"/>
    <property type="match status" value="1"/>
</dbReference>
<evidence type="ECO:0000259" key="10">
    <source>
        <dbReference type="Pfam" id="PF02355"/>
    </source>
</evidence>
<sequence length="436" mass="46819">MSNNKHKVRAAIILSILIVVVIAMALLIVPLNGEDSFPIGKTNYDFYWVSKTIKLGLDLEGGMYAIYEADLSGFSSAEEASVAMQGTIANLESLLFSKGYTEAVVTQQGNNSIRVEVPSVSDTEQLISLIGDPADLEFRDAEGNVLIKGNQHLESATAVMYEGSYAVSLQFNEEGTKEFATATQNNIGKAISIYINNELVISPTVNAAITDGNAVITGNYTYTQANELAVKINAGTFAVKLTPKQTSTISPTLGQNALQYGILAGLIGIAVVMTFMVVVYRGLGLAASFALLIYTVLLIYALAIVPWVQLTLPGIAGVILSIGMAVDANVIIFERIKDERRGKHTVAIPTAVKSGFKKALSAIIDANITTIIGAIVMIIFGATAIQSFAITLLIGIILSMVTAIFVTRLIIWTFTAFNDNSDLFYGLRFRDMEEDA</sequence>
<dbReference type="PANTHER" id="PTHR30081">
    <property type="entry name" value="PROTEIN-EXPORT MEMBRANE PROTEIN SEC"/>
    <property type="match status" value="1"/>
</dbReference>
<dbReference type="EMBL" id="DVOH01000003">
    <property type="protein sequence ID" value="HIU99520.1"/>
    <property type="molecule type" value="Genomic_DNA"/>
</dbReference>
<evidence type="ECO:0000259" key="12">
    <source>
        <dbReference type="Pfam" id="PF22599"/>
    </source>
</evidence>
<dbReference type="HAMAP" id="MF_01463_B">
    <property type="entry name" value="SecD_B"/>
    <property type="match status" value="1"/>
</dbReference>
<evidence type="ECO:0000256" key="7">
    <source>
        <dbReference type="ARBA" id="ARBA00023010"/>
    </source>
</evidence>
<dbReference type="Gene3D" id="3.30.70.3400">
    <property type="match status" value="1"/>
</dbReference>
<reference evidence="13" key="2">
    <citation type="journal article" date="2021" name="PeerJ">
        <title>Extensive microbial diversity within the chicken gut microbiome revealed by metagenomics and culture.</title>
        <authorList>
            <person name="Gilroy R."/>
            <person name="Ravi A."/>
            <person name="Getino M."/>
            <person name="Pursley I."/>
            <person name="Horton D.L."/>
            <person name="Alikhan N.F."/>
            <person name="Baker D."/>
            <person name="Gharbi K."/>
            <person name="Hall N."/>
            <person name="Watson M."/>
            <person name="Adriaenssens E.M."/>
            <person name="Foster-Nyarko E."/>
            <person name="Jarju S."/>
            <person name="Secka A."/>
            <person name="Antonio M."/>
            <person name="Oren A."/>
            <person name="Chaudhuri R.R."/>
            <person name="La Ragione R."/>
            <person name="Hildebrand F."/>
            <person name="Pallen M.J."/>
        </authorList>
    </citation>
    <scope>NUCLEOTIDE SEQUENCE</scope>
    <source>
        <strain evidence="13">23406</strain>
    </source>
</reference>
<evidence type="ECO:0000256" key="6">
    <source>
        <dbReference type="ARBA" id="ARBA00022989"/>
    </source>
</evidence>
<evidence type="ECO:0000313" key="14">
    <source>
        <dbReference type="Proteomes" id="UP000886891"/>
    </source>
</evidence>
<reference evidence="13" key="1">
    <citation type="submission" date="2020-10" db="EMBL/GenBank/DDBJ databases">
        <authorList>
            <person name="Gilroy R."/>
        </authorList>
    </citation>
    <scope>NUCLEOTIDE SEQUENCE</scope>
    <source>
        <strain evidence="13">23406</strain>
    </source>
</reference>
<dbReference type="NCBIfam" id="TIGR01129">
    <property type="entry name" value="secD"/>
    <property type="match status" value="1"/>
</dbReference>
<gene>
    <name evidence="9 13" type="primary">secD</name>
    <name evidence="13" type="ORF">IAB14_00205</name>
</gene>
<evidence type="ECO:0000256" key="3">
    <source>
        <dbReference type="ARBA" id="ARBA00022475"/>
    </source>
</evidence>
<comment type="subcellular location">
    <subcellularLocation>
        <location evidence="1 9">Cell membrane</location>
        <topology evidence="1 9">Multi-pass membrane protein</topology>
    </subcellularLocation>
</comment>
<feature type="transmembrane region" description="Helical" evidence="9">
    <location>
        <begin position="362"/>
        <end position="382"/>
    </location>
</feature>
<comment type="similarity">
    <text evidence="9">Belongs to the SecD/SecF family. SecD subfamily.</text>
</comment>
<organism evidence="13 14">
    <name type="scientific">Candidatus Stercoripulliclostridium merdipullorum</name>
    <dbReference type="NCBI Taxonomy" id="2840952"/>
    <lineage>
        <taxon>Bacteria</taxon>
        <taxon>Bacillati</taxon>
        <taxon>Bacillota</taxon>
        <taxon>Clostridia</taxon>
        <taxon>Eubacteriales</taxon>
        <taxon>Candidatus Stercoripulliclostridium</taxon>
    </lineage>
</organism>
<dbReference type="InterPro" id="IPR022813">
    <property type="entry name" value="SecD/SecF_arch_bac"/>
</dbReference>
<dbReference type="AlphaFoldDB" id="A0A9D1NBJ1"/>
<evidence type="ECO:0000256" key="2">
    <source>
        <dbReference type="ARBA" id="ARBA00022448"/>
    </source>
</evidence>
<evidence type="ECO:0000259" key="11">
    <source>
        <dbReference type="Pfam" id="PF21760"/>
    </source>
</evidence>